<reference evidence="1 2" key="1">
    <citation type="submission" date="2016-10" db="EMBL/GenBank/DDBJ databases">
        <authorList>
            <person name="de Groot N.N."/>
        </authorList>
    </citation>
    <scope>NUCLEOTIDE SEQUENCE [LARGE SCALE GENOMIC DNA]</scope>
    <source>
        <strain evidence="1 2">DSM 23031</strain>
    </source>
</reference>
<organism evidence="1 2">
    <name type="scientific">Chryseobacterium culicis</name>
    <dbReference type="NCBI Taxonomy" id="680127"/>
    <lineage>
        <taxon>Bacteria</taxon>
        <taxon>Pseudomonadati</taxon>
        <taxon>Bacteroidota</taxon>
        <taxon>Flavobacteriia</taxon>
        <taxon>Flavobacteriales</taxon>
        <taxon>Weeksellaceae</taxon>
        <taxon>Chryseobacterium group</taxon>
        <taxon>Chryseobacterium</taxon>
    </lineage>
</organism>
<name>A0A1H6HJ48_CHRCI</name>
<sequence length="50" mass="5589">MKPSESDGFFISGIYDKISSASIALEYIVYPLPNSHQPLAVLINFNIQFI</sequence>
<evidence type="ECO:0000313" key="2">
    <source>
        <dbReference type="Proteomes" id="UP000198561"/>
    </source>
</evidence>
<dbReference type="EMBL" id="FNWQ01000003">
    <property type="protein sequence ID" value="SEH35132.1"/>
    <property type="molecule type" value="Genomic_DNA"/>
</dbReference>
<evidence type="ECO:0000313" key="1">
    <source>
        <dbReference type="EMBL" id="SEH35132.1"/>
    </source>
</evidence>
<dbReference type="Proteomes" id="UP000198561">
    <property type="component" value="Unassembled WGS sequence"/>
</dbReference>
<protein>
    <submittedName>
        <fullName evidence="1">Uncharacterized protein</fullName>
    </submittedName>
</protein>
<accession>A0A1H6HJ48</accession>
<dbReference type="AlphaFoldDB" id="A0A1H6HJ48"/>
<proteinExistence type="predicted"/>
<gene>
    <name evidence="1" type="ORF">SAMN05421593_2897</name>
</gene>